<dbReference type="InterPro" id="IPR036156">
    <property type="entry name" value="Beta-gal/glucu_dom_sf"/>
</dbReference>
<evidence type="ECO:0000256" key="2">
    <source>
        <dbReference type="ARBA" id="ARBA00022801"/>
    </source>
</evidence>
<dbReference type="RefSeq" id="WP_146945514.1">
    <property type="nucleotide sequence ID" value="NZ_VOQF01000001.1"/>
</dbReference>
<dbReference type="Gene3D" id="2.60.40.10">
    <property type="entry name" value="Immunoglobulins"/>
    <property type="match status" value="1"/>
</dbReference>
<dbReference type="PANTHER" id="PTHR42732">
    <property type="entry name" value="BETA-GALACTOSIDASE"/>
    <property type="match status" value="1"/>
</dbReference>
<keyword evidence="3" id="KW-0326">Glycosidase</keyword>
<evidence type="ECO:0000256" key="3">
    <source>
        <dbReference type="ARBA" id="ARBA00023295"/>
    </source>
</evidence>
<evidence type="ECO:0000259" key="6">
    <source>
        <dbReference type="Pfam" id="PF02837"/>
    </source>
</evidence>
<dbReference type="Gene3D" id="3.20.20.80">
    <property type="entry name" value="Glycosidases"/>
    <property type="match status" value="1"/>
</dbReference>
<dbReference type="InterPro" id="IPR017853">
    <property type="entry name" value="GH"/>
</dbReference>
<dbReference type="Proteomes" id="UP000321363">
    <property type="component" value="Unassembled WGS sequence"/>
</dbReference>
<reference evidence="7 8" key="1">
    <citation type="journal article" date="2005" name="Int. J. Syst. Evol. Microbiol.">
        <title>Bacillus litoralis sp. nov., isolated from a tidal flat of the Yellow Sea in Korea.</title>
        <authorList>
            <person name="Yoon J.H."/>
            <person name="Oh T.K."/>
        </authorList>
    </citation>
    <scope>NUCLEOTIDE SEQUENCE [LARGE SCALE GENOMIC DNA]</scope>
    <source>
        <strain evidence="7 8">SW-211</strain>
    </source>
</reference>
<dbReference type="GO" id="GO:0004553">
    <property type="term" value="F:hydrolase activity, hydrolyzing O-glycosyl compounds"/>
    <property type="evidence" value="ECO:0007669"/>
    <property type="project" value="InterPro"/>
</dbReference>
<comment type="similarity">
    <text evidence="1">Belongs to the glycosyl hydrolase 2 family.</text>
</comment>
<dbReference type="PANTHER" id="PTHR42732:SF1">
    <property type="entry name" value="BETA-MANNOSIDASE"/>
    <property type="match status" value="1"/>
</dbReference>
<dbReference type="EMBL" id="VOQF01000001">
    <property type="protein sequence ID" value="TXC92654.1"/>
    <property type="molecule type" value="Genomic_DNA"/>
</dbReference>
<sequence length="937" mass="107494">MLDSLKMNDRKKLLLNGEWSFLLDPEEKYVPTTLDPEKLSDKITVPGSWEEQGFGQPSKHQPIGTWKKLREYEGTAWYFKDIFISDDMKNKSLNLVISGVRWKTKVYINNHCIDECNSLVSTHVYNVTDYINVGRSNRITIYVNNTMILPLHDSHIHSYHTATNWGGITGGIHIEATPPVSIQTLSYYPDLDKNKIDVHVELTNTTLLKPDDYLSIAVYKKNGNRVTHTKKSLLSNSHKVLVTLDLWDEAILWDEDHPYLYQISASIIHQETIIDHKVQSLGLRSIKTMDKNIVVNQTPRFLRGYVDCCIFPQTGYPSWDKNHYLKQFKTVKEYGFNHVRLHGWTPPKPFWEAADEAGIFVQTELPHWSNLYTKRDTSPNKEVHKFLSQEIERVISSLNEHPSFVLLSLGNELISAEGHEALNEMVNKCRSLDSTRLYTDNTGFGHLPAHDREGDFYIPTLNAHPPVTNHYAGTPNTFEDYSMVTQLESKPMLAHEHGQFTMYVRPQEKEKYQGILQPHWLKTTMETLEKKRLLGRVDEFIQASGVLQARAYKESIERARRTSGLSGIQLLDIRDFPGQGHATTGVLDVFWDNKGTITPEQFRTFNDECVLLMRCKSRTHVAGEKMNIVIDLSNFSKYFFEDSQLIWELKDRHGDIQQTGTIPISSAPHGEVTTIGVIEATTQPNISQELLLCVQIETSDNIIKNEWEFWTYARPTLHSNSNQIWSDVSALKSSIYGMKHNGKIGFQDFSYKEAKGIELAISDHLSTELLQFILDGGKAWLMAEEGNQYDEVKTRFLPIFWNYIWFPSQVGTTMGMIIHDHPSLEGYPHDGTSNWNWYHLVDGATAINLETIPQIKPIVEVIDNHNRGKHLSYCFEAKIGEGSLFVTSFNILQNLKRPEVESLLHHNIYYLMSDKFTPSSHLTVGECLGLFKLQATW</sequence>
<dbReference type="SUPFAM" id="SSF49303">
    <property type="entry name" value="beta-Galactosidase/glucuronidase domain"/>
    <property type="match status" value="1"/>
</dbReference>
<proteinExistence type="inferred from homology"/>
<name>A0A5C6W5I2_9BACI</name>
<keyword evidence="2" id="KW-0378">Hydrolase</keyword>
<dbReference type="InterPro" id="IPR006103">
    <property type="entry name" value="Glyco_hydro_2_cat"/>
</dbReference>
<dbReference type="AlphaFoldDB" id="A0A5C6W5I2"/>
<organism evidence="7 8">
    <name type="scientific">Metabacillus litoralis</name>
    <dbReference type="NCBI Taxonomy" id="152268"/>
    <lineage>
        <taxon>Bacteria</taxon>
        <taxon>Bacillati</taxon>
        <taxon>Bacillota</taxon>
        <taxon>Bacilli</taxon>
        <taxon>Bacillales</taxon>
        <taxon>Bacillaceae</taxon>
        <taxon>Metabacillus</taxon>
    </lineage>
</organism>
<dbReference type="GO" id="GO:0005975">
    <property type="term" value="P:carbohydrate metabolic process"/>
    <property type="evidence" value="ECO:0007669"/>
    <property type="project" value="InterPro"/>
</dbReference>
<evidence type="ECO:0000259" key="4">
    <source>
        <dbReference type="Pfam" id="PF00703"/>
    </source>
</evidence>
<dbReference type="Pfam" id="PF02837">
    <property type="entry name" value="Glyco_hydro_2_N"/>
    <property type="match status" value="1"/>
</dbReference>
<protein>
    <submittedName>
        <fullName evidence="7">Uncharacterized protein</fullName>
    </submittedName>
</protein>
<dbReference type="OrthoDB" id="9814867at2"/>
<keyword evidence="8" id="KW-1185">Reference proteome</keyword>
<gene>
    <name evidence="7" type="ORF">FS935_00110</name>
</gene>
<dbReference type="Pfam" id="PF02836">
    <property type="entry name" value="Glyco_hydro_2_C"/>
    <property type="match status" value="1"/>
</dbReference>
<evidence type="ECO:0000259" key="5">
    <source>
        <dbReference type="Pfam" id="PF02836"/>
    </source>
</evidence>
<dbReference type="Gene3D" id="2.60.120.260">
    <property type="entry name" value="Galactose-binding domain-like"/>
    <property type="match status" value="1"/>
</dbReference>
<feature type="domain" description="Glycosyl hydrolases family 2 sugar binding" evidence="6">
    <location>
        <begin position="15"/>
        <end position="144"/>
    </location>
</feature>
<dbReference type="Pfam" id="PF00703">
    <property type="entry name" value="Glyco_hydro_2"/>
    <property type="match status" value="1"/>
</dbReference>
<accession>A0A5C6W5I2</accession>
<feature type="domain" description="Glycoside hydrolase family 2 immunoglobulin-like beta-sandwich" evidence="4">
    <location>
        <begin position="180"/>
        <end position="284"/>
    </location>
</feature>
<dbReference type="SUPFAM" id="SSF49785">
    <property type="entry name" value="Galactose-binding domain-like"/>
    <property type="match status" value="1"/>
</dbReference>
<feature type="domain" description="Glycoside hydrolase family 2 catalytic" evidence="5">
    <location>
        <begin position="289"/>
        <end position="514"/>
    </location>
</feature>
<dbReference type="InterPro" id="IPR006102">
    <property type="entry name" value="Ig-like_GH2"/>
</dbReference>
<evidence type="ECO:0000313" key="8">
    <source>
        <dbReference type="Proteomes" id="UP000321363"/>
    </source>
</evidence>
<dbReference type="InterPro" id="IPR051913">
    <property type="entry name" value="GH2_Domain-Containing"/>
</dbReference>
<dbReference type="SUPFAM" id="SSF51445">
    <property type="entry name" value="(Trans)glycosidases"/>
    <property type="match status" value="1"/>
</dbReference>
<dbReference type="InterPro" id="IPR008979">
    <property type="entry name" value="Galactose-bd-like_sf"/>
</dbReference>
<evidence type="ECO:0000313" key="7">
    <source>
        <dbReference type="EMBL" id="TXC92654.1"/>
    </source>
</evidence>
<dbReference type="InterPro" id="IPR006104">
    <property type="entry name" value="Glyco_hydro_2_N"/>
</dbReference>
<dbReference type="InterPro" id="IPR013783">
    <property type="entry name" value="Ig-like_fold"/>
</dbReference>
<comment type="caution">
    <text evidence="7">The sequence shown here is derived from an EMBL/GenBank/DDBJ whole genome shotgun (WGS) entry which is preliminary data.</text>
</comment>
<evidence type="ECO:0000256" key="1">
    <source>
        <dbReference type="ARBA" id="ARBA00007401"/>
    </source>
</evidence>